<dbReference type="PROSITE" id="PS00674">
    <property type="entry name" value="AAA"/>
    <property type="match status" value="1"/>
</dbReference>
<dbReference type="SMART" id="SM00382">
    <property type="entry name" value="AAA"/>
    <property type="match status" value="2"/>
</dbReference>
<proteinExistence type="predicted"/>
<dbReference type="InterPro" id="IPR027417">
    <property type="entry name" value="P-loop_NTPase"/>
</dbReference>
<keyword evidence="8" id="KW-1185">Reference proteome</keyword>
<keyword evidence="2" id="KW-0677">Repeat</keyword>
<comment type="subcellular location">
    <subcellularLocation>
        <location evidence="1">Membrane</location>
        <topology evidence="1">Peripheral membrane protein</topology>
    </subcellularLocation>
</comment>
<dbReference type="RefSeq" id="XP_022456952.1">
    <property type="nucleotide sequence ID" value="XM_022605489.1"/>
</dbReference>
<evidence type="ECO:0000256" key="2">
    <source>
        <dbReference type="ARBA" id="ARBA00022737"/>
    </source>
</evidence>
<dbReference type="GO" id="GO:0042273">
    <property type="term" value="P:ribosomal large subunit biogenesis"/>
    <property type="evidence" value="ECO:0007669"/>
    <property type="project" value="EnsemblFungi"/>
</dbReference>
<reference evidence="7" key="1">
    <citation type="submission" date="2013-12" db="EMBL/GenBank/DDBJ databases">
        <authorList>
            <person name="Genoscope - CEA"/>
        </authorList>
    </citation>
    <scope>NUCLEOTIDE SEQUENCE</scope>
    <source>
        <strain evidence="7">CBS 1993</strain>
    </source>
</reference>
<evidence type="ECO:0000313" key="8">
    <source>
        <dbReference type="Proteomes" id="UP000019384"/>
    </source>
</evidence>
<evidence type="ECO:0000256" key="3">
    <source>
        <dbReference type="ARBA" id="ARBA00022741"/>
    </source>
</evidence>
<dbReference type="Pfam" id="PF17862">
    <property type="entry name" value="AAA_lid_3"/>
    <property type="match status" value="2"/>
</dbReference>
<dbReference type="InterPro" id="IPR003960">
    <property type="entry name" value="ATPase_AAA_CS"/>
</dbReference>
<dbReference type="STRING" id="1382522.W6MK31"/>
<evidence type="ECO:0000313" key="7">
    <source>
        <dbReference type="EMBL" id="CDK24937.1"/>
    </source>
</evidence>
<dbReference type="Gene3D" id="3.40.50.300">
    <property type="entry name" value="P-loop containing nucleotide triphosphate hydrolases"/>
    <property type="match status" value="2"/>
</dbReference>
<dbReference type="CDD" id="cd19511">
    <property type="entry name" value="RecA-like_CDC48_r2-like"/>
    <property type="match status" value="1"/>
</dbReference>
<keyword evidence="4" id="KW-0067">ATP-binding</keyword>
<dbReference type="Gene3D" id="1.10.8.60">
    <property type="match status" value="2"/>
</dbReference>
<dbReference type="InterPro" id="IPR003959">
    <property type="entry name" value="ATPase_AAA_core"/>
</dbReference>
<dbReference type="InterPro" id="IPR041569">
    <property type="entry name" value="AAA_lid_3"/>
</dbReference>
<sequence length="762" mass="84545">MAPKSTLNTPTKKSSSSSGLGTPSGLEKKSKPFANEFILRPSVTNKGSLKHLAFFEVSPAAMQGLQLTPKSFVRLSRLASMNDDHLVGMIRPIETDEANDSFRDRIIYVSPSFLKWWNAQTSGNKLCFGERLKITQLADHLKFAKHASISHDGSRTNKELLRQLNDIGVLYPGMVLSSQGMKVDRVWSSDLSIEDLSLEESLEKTPCIFNEKLTTVSYTVEEIKDTKLELAFDQLGGIARQLELLNSSISIPLYSPDSFAQYGITPSRGLIIHGPSGTGKTTILKGVSEYFGTENTHVLKIDYGSIVSKYLGDTELKLKEIFKEAMTFQPSVVMIDELETLTGGNDDRDGEQQADLSVPQLTSTLTMIFDSFHDSDRVVVVSATNDLTKVDSKLRRMGRFDREVEISIPDQQARFEILQMLVGRMGKMCDLKSEEIEILSNKTHGYVGSDLVGLCRESVFNVISHEAGRHVQMSDFEESLKTIKPSVMKDIFLELPKVKWSDIGGQEVIKRKLQEMVALPLIATDTFSRLGIKAPRGMLLYGPPGCSKTLIAKALAHESGLNFLAVKGPEIFNKYVGESERTIREIFRKAKNASPSIIFFDEIDALASTRDDGASGSHNNVLTSLLNEIDGVEELKGVMILGATNRPTAIDPALLRPGRLDRHLYVAPPDRSARLKILENQCRSFQMTQESLERLADQTEGCSGAEVVLLCQEAGLGAIMEDNHCDKVDVGHFQKALQDLQRGITQDMLEYYEDFEKQSLGQ</sequence>
<dbReference type="InterPro" id="IPR003593">
    <property type="entry name" value="AAA+_ATPase"/>
</dbReference>
<dbReference type="PANTHER" id="PTHR23077:SF27">
    <property type="entry name" value="ATPASE FAMILY GENE 2 PROTEIN HOMOLOG A"/>
    <property type="match status" value="1"/>
</dbReference>
<dbReference type="GeneID" id="34518340"/>
<dbReference type="FunFam" id="3.40.50.300:FF:000061">
    <property type="entry name" value="ATPase family, AAA domain-containing 2"/>
    <property type="match status" value="1"/>
</dbReference>
<dbReference type="GO" id="GO:0034214">
    <property type="term" value="P:protein hexamerization"/>
    <property type="evidence" value="ECO:0007669"/>
    <property type="project" value="EnsemblFungi"/>
</dbReference>
<evidence type="ECO:0000256" key="5">
    <source>
        <dbReference type="SAM" id="MobiDB-lite"/>
    </source>
</evidence>
<dbReference type="OrthoDB" id="27435at2759"/>
<evidence type="ECO:0000259" key="6">
    <source>
        <dbReference type="SMART" id="SM00382"/>
    </source>
</evidence>
<feature type="compositionally biased region" description="Low complexity" evidence="5">
    <location>
        <begin position="1"/>
        <end position="25"/>
    </location>
</feature>
<dbReference type="AlphaFoldDB" id="W6MK31"/>
<dbReference type="PANTHER" id="PTHR23077">
    <property type="entry name" value="AAA-FAMILY ATPASE"/>
    <property type="match status" value="1"/>
</dbReference>
<dbReference type="GO" id="GO:0030687">
    <property type="term" value="C:preribosome, large subunit precursor"/>
    <property type="evidence" value="ECO:0007669"/>
    <property type="project" value="EnsemblFungi"/>
</dbReference>
<dbReference type="SUPFAM" id="SSF52540">
    <property type="entry name" value="P-loop containing nucleoside triphosphate hydrolases"/>
    <property type="match status" value="2"/>
</dbReference>
<protein>
    <recommendedName>
        <fullName evidence="6">AAA+ ATPase domain-containing protein</fullName>
    </recommendedName>
</protein>
<feature type="region of interest" description="Disordered" evidence="5">
    <location>
        <begin position="1"/>
        <end position="29"/>
    </location>
</feature>
<feature type="domain" description="AAA+ ATPase" evidence="6">
    <location>
        <begin position="534"/>
        <end position="670"/>
    </location>
</feature>
<organism evidence="7 8">
    <name type="scientific">Kuraishia capsulata CBS 1993</name>
    <dbReference type="NCBI Taxonomy" id="1382522"/>
    <lineage>
        <taxon>Eukaryota</taxon>
        <taxon>Fungi</taxon>
        <taxon>Dikarya</taxon>
        <taxon>Ascomycota</taxon>
        <taxon>Saccharomycotina</taxon>
        <taxon>Pichiomycetes</taxon>
        <taxon>Pichiales</taxon>
        <taxon>Pichiaceae</taxon>
        <taxon>Kuraishia</taxon>
    </lineage>
</organism>
<dbReference type="InterPro" id="IPR050168">
    <property type="entry name" value="AAA_ATPase_domain"/>
</dbReference>
<dbReference type="GO" id="GO:0005524">
    <property type="term" value="F:ATP binding"/>
    <property type="evidence" value="ECO:0007669"/>
    <property type="project" value="UniProtKB-KW"/>
</dbReference>
<dbReference type="FunFam" id="3.40.50.300:FF:000018">
    <property type="entry name" value="Cell division control 48"/>
    <property type="match status" value="1"/>
</dbReference>
<dbReference type="GO" id="GO:0009410">
    <property type="term" value="P:response to xenobiotic stimulus"/>
    <property type="evidence" value="ECO:0007669"/>
    <property type="project" value="EnsemblFungi"/>
</dbReference>
<dbReference type="HOGENOM" id="CLU_000688_12_3_1"/>
<gene>
    <name evidence="7" type="ORF">KUCA_T00000904001</name>
</gene>
<evidence type="ECO:0000256" key="4">
    <source>
        <dbReference type="ARBA" id="ARBA00022840"/>
    </source>
</evidence>
<dbReference type="GO" id="GO:0005737">
    <property type="term" value="C:cytoplasm"/>
    <property type="evidence" value="ECO:0007669"/>
    <property type="project" value="TreeGrafter"/>
</dbReference>
<dbReference type="GO" id="GO:0016020">
    <property type="term" value="C:membrane"/>
    <property type="evidence" value="ECO:0007669"/>
    <property type="project" value="UniProtKB-SubCell"/>
</dbReference>
<dbReference type="Proteomes" id="UP000019384">
    <property type="component" value="Unassembled WGS sequence"/>
</dbReference>
<feature type="domain" description="AAA+ ATPase" evidence="6">
    <location>
        <begin position="266"/>
        <end position="410"/>
    </location>
</feature>
<reference evidence="7" key="2">
    <citation type="submission" date="2014-02" db="EMBL/GenBank/DDBJ databases">
        <title>Complete DNA sequence of /Kuraishia capsulata/ illustrates novel genomic features among budding yeasts (/Saccharomycotina/).</title>
        <authorList>
            <person name="Morales L."/>
            <person name="Noel B."/>
            <person name="Porcel B."/>
            <person name="Marcet-Houben M."/>
            <person name="Hullo M-F."/>
            <person name="Sacerdot C."/>
            <person name="Tekaia F."/>
            <person name="Leh-Louis V."/>
            <person name="Despons L."/>
            <person name="Khanna V."/>
            <person name="Aury J-M."/>
            <person name="Barbe V."/>
            <person name="Couloux A."/>
            <person name="Labadie K."/>
            <person name="Pelletier E."/>
            <person name="Souciet J-L."/>
            <person name="Boekhout T."/>
            <person name="Gabaldon T."/>
            <person name="Wincker P."/>
            <person name="Dujon B."/>
        </authorList>
    </citation>
    <scope>NUCLEOTIDE SEQUENCE</scope>
    <source>
        <strain evidence="7">CBS 1993</strain>
    </source>
</reference>
<dbReference type="GO" id="GO:0016887">
    <property type="term" value="F:ATP hydrolysis activity"/>
    <property type="evidence" value="ECO:0007669"/>
    <property type="project" value="EnsemblFungi"/>
</dbReference>
<dbReference type="EMBL" id="HG793125">
    <property type="protein sequence ID" value="CDK24937.1"/>
    <property type="molecule type" value="Genomic_DNA"/>
</dbReference>
<accession>W6MK31</accession>
<dbReference type="Pfam" id="PF00004">
    <property type="entry name" value="AAA"/>
    <property type="match status" value="2"/>
</dbReference>
<evidence type="ECO:0000256" key="1">
    <source>
        <dbReference type="ARBA" id="ARBA00004170"/>
    </source>
</evidence>
<name>W6MK31_9ASCO</name>
<keyword evidence="3" id="KW-0547">Nucleotide-binding</keyword>